<feature type="transmembrane region" description="Helical" evidence="3">
    <location>
        <begin position="91"/>
        <end position="112"/>
    </location>
</feature>
<dbReference type="InterPro" id="IPR019734">
    <property type="entry name" value="TPR_rpt"/>
</dbReference>
<dbReference type="Gene3D" id="1.25.40.10">
    <property type="entry name" value="Tetratricopeptide repeat domain"/>
    <property type="match status" value="1"/>
</dbReference>
<feature type="transmembrane region" description="Helical" evidence="3">
    <location>
        <begin position="169"/>
        <end position="195"/>
    </location>
</feature>
<organism evidence="4 5">
    <name type="scientific">Pendulispora albinea</name>
    <dbReference type="NCBI Taxonomy" id="2741071"/>
    <lineage>
        <taxon>Bacteria</taxon>
        <taxon>Pseudomonadati</taxon>
        <taxon>Myxococcota</taxon>
        <taxon>Myxococcia</taxon>
        <taxon>Myxococcales</taxon>
        <taxon>Sorangiineae</taxon>
        <taxon>Pendulisporaceae</taxon>
        <taxon>Pendulispora</taxon>
    </lineage>
</organism>
<accession>A0ABZ2LWY2</accession>
<dbReference type="InterPro" id="IPR052346">
    <property type="entry name" value="O-mannosyl-transferase_TMTC"/>
</dbReference>
<feature type="transmembrane region" description="Helical" evidence="3">
    <location>
        <begin position="21"/>
        <end position="42"/>
    </location>
</feature>
<keyword evidence="3" id="KW-0472">Membrane</keyword>
<protein>
    <recommendedName>
        <fullName evidence="6">Tetratricopeptide repeat protein</fullName>
    </recommendedName>
</protein>
<feature type="transmembrane region" description="Helical" evidence="3">
    <location>
        <begin position="332"/>
        <end position="353"/>
    </location>
</feature>
<dbReference type="PANTHER" id="PTHR44227">
    <property type="match status" value="1"/>
</dbReference>
<keyword evidence="3" id="KW-1133">Transmembrane helix</keyword>
<feature type="transmembrane region" description="Helical" evidence="3">
    <location>
        <begin position="247"/>
        <end position="267"/>
    </location>
</feature>
<proteinExistence type="predicted"/>
<feature type="transmembrane region" description="Helical" evidence="3">
    <location>
        <begin position="216"/>
        <end position="235"/>
    </location>
</feature>
<gene>
    <name evidence="4" type="ORF">LZC94_40650</name>
</gene>
<evidence type="ECO:0000313" key="5">
    <source>
        <dbReference type="Proteomes" id="UP001370348"/>
    </source>
</evidence>
<evidence type="ECO:0008006" key="6">
    <source>
        <dbReference type="Google" id="ProtNLM"/>
    </source>
</evidence>
<keyword evidence="1" id="KW-0677">Repeat</keyword>
<evidence type="ECO:0000256" key="1">
    <source>
        <dbReference type="ARBA" id="ARBA00022737"/>
    </source>
</evidence>
<dbReference type="EMBL" id="CP089984">
    <property type="protein sequence ID" value="WXB14129.1"/>
    <property type="molecule type" value="Genomic_DNA"/>
</dbReference>
<dbReference type="PANTHER" id="PTHR44227:SF3">
    <property type="entry name" value="PROTEIN O-MANNOSYL-TRANSFERASE TMTC4"/>
    <property type="match status" value="1"/>
</dbReference>
<evidence type="ECO:0000313" key="4">
    <source>
        <dbReference type="EMBL" id="WXB14129.1"/>
    </source>
</evidence>
<reference evidence="4 5" key="1">
    <citation type="submission" date="2021-12" db="EMBL/GenBank/DDBJ databases">
        <title>Discovery of the Pendulisporaceae a myxobacterial family with distinct sporulation behavior and unique specialized metabolism.</title>
        <authorList>
            <person name="Garcia R."/>
            <person name="Popoff A."/>
            <person name="Bader C.D."/>
            <person name="Loehr J."/>
            <person name="Walesch S."/>
            <person name="Walt C."/>
            <person name="Boldt J."/>
            <person name="Bunk B."/>
            <person name="Haeckl F.J.F.P.J."/>
            <person name="Gunesch A.P."/>
            <person name="Birkelbach J."/>
            <person name="Nuebel U."/>
            <person name="Pietschmann T."/>
            <person name="Bach T."/>
            <person name="Mueller R."/>
        </authorList>
    </citation>
    <scope>NUCLEOTIDE SEQUENCE [LARGE SCALE GENOMIC DNA]</scope>
    <source>
        <strain evidence="4 5">MSr11954</strain>
    </source>
</reference>
<feature type="transmembrane region" description="Helical" evidence="3">
    <location>
        <begin position="279"/>
        <end position="302"/>
    </location>
</feature>
<dbReference type="SUPFAM" id="SSF48452">
    <property type="entry name" value="TPR-like"/>
    <property type="match status" value="1"/>
</dbReference>
<name>A0ABZ2LWY2_9BACT</name>
<keyword evidence="2" id="KW-0802">TPR repeat</keyword>
<feature type="transmembrane region" description="Helical" evidence="3">
    <location>
        <begin position="124"/>
        <end position="149"/>
    </location>
</feature>
<evidence type="ECO:0000256" key="2">
    <source>
        <dbReference type="ARBA" id="ARBA00022803"/>
    </source>
</evidence>
<dbReference type="SMART" id="SM00028">
    <property type="entry name" value="TPR"/>
    <property type="match status" value="2"/>
</dbReference>
<dbReference type="Proteomes" id="UP001370348">
    <property type="component" value="Chromosome"/>
</dbReference>
<sequence>MAIPALERGDARASGRWGSRALVAATAALAHASALGGGWIWLDHAHIGERYAIAEPTGWLGLFTRGFAGTGYYRPLMALALSIDALVGRAWFYHAVNVAWHAVASVLVAAVAEGLVKSAHARRAAWLGGSLFAVHPLASLVASGIAFRSEAMMAVALLGLCLAHREGKAVLAGGLLFAGALIKETALVLGPLYVLAFELTAPRRGARGESAARRRLLAWEAGALACAVGLRLAYAPPWRALHAEMPLGAALGTRFGLVGKSVLALVFPLNRSICDAFPVLSLSSARSLAGVVLVAGIGVLAFYRRGPALLFALSLLPSLNLAPLSRWWSPHYLYLPLAFAAMLAAEGVFRVWPRATARSLAAVAPTGTVAVVACLGLLTARDDRRFASDETLWSREVAACDACLEGHFYLGEVRRAAGRWEQAAKHYEAALRPRPGWLAYVDRGAALQNLGTVRLELGHLDASAAAFREALTEARDERTQRTLRHDLATVAMRSGDAAEAVRLLEPELARADAFPESVFLCAKALHTLGRDDASRVLLARLRNVARADAPTNTTQATVPTD</sequence>
<evidence type="ECO:0000256" key="3">
    <source>
        <dbReference type="SAM" id="Phobius"/>
    </source>
</evidence>
<dbReference type="InterPro" id="IPR011990">
    <property type="entry name" value="TPR-like_helical_dom_sf"/>
</dbReference>
<keyword evidence="5" id="KW-1185">Reference proteome</keyword>
<dbReference type="RefSeq" id="WP_394823747.1">
    <property type="nucleotide sequence ID" value="NZ_CP089984.1"/>
</dbReference>
<feature type="transmembrane region" description="Helical" evidence="3">
    <location>
        <begin position="359"/>
        <end position="378"/>
    </location>
</feature>
<keyword evidence="3" id="KW-0812">Transmembrane</keyword>